<dbReference type="NCBIfam" id="TIGR02122">
    <property type="entry name" value="TRAP_TAXI"/>
    <property type="match status" value="1"/>
</dbReference>
<keyword evidence="3" id="KW-1185">Reference proteome</keyword>
<sequence length="350" mass="37103">MIAAFRRIRLGAAALAFALALAPVSAMAELYRVTSIAPGLSPFVVNTAIAKVVNTRVPGVEFQVRATGTATRHMLDAARGKVDFFFGAPTINWMMANRVGPFADLPEAPALEGQVGMILSYQMGPYHYVTRAGSGIETLDDLRGRRVFAGPPGGAATGVVLRTIEQATGITAQYMQLQAFGFDAAIQAFQDGKIDVIALPSNVPSPAIQQFALTQKIRLLDVDMDRVAVNALTGGTVNEIPSGAYGANQVNTAPVRSHGSLVNFSAGMHVPEDVVYRVTKGIWENLDEIQAAAQWMPATITRAAALAHVAGRLHPGAERYYREMGWTIPAPVAFDAGDPAGPAFAGGETR</sequence>
<feature type="signal peptide" evidence="1">
    <location>
        <begin position="1"/>
        <end position="28"/>
    </location>
</feature>
<dbReference type="Gene3D" id="3.40.190.10">
    <property type="entry name" value="Periplasmic binding protein-like II"/>
    <property type="match status" value="2"/>
</dbReference>
<dbReference type="Proteomes" id="UP000295701">
    <property type="component" value="Unassembled WGS sequence"/>
</dbReference>
<name>A0A4R6A5X4_9RHOB</name>
<dbReference type="Pfam" id="PF16868">
    <property type="entry name" value="NMT1_3"/>
    <property type="match status" value="1"/>
</dbReference>
<dbReference type="AlphaFoldDB" id="A0A4R6A5X4"/>
<comment type="caution">
    <text evidence="2">The sequence shown here is derived from an EMBL/GenBank/DDBJ whole genome shotgun (WGS) entry which is preliminary data.</text>
</comment>
<feature type="chain" id="PRO_5020759744" evidence="1">
    <location>
        <begin position="29"/>
        <end position="350"/>
    </location>
</feature>
<dbReference type="RefSeq" id="WP_133397396.1">
    <property type="nucleotide sequence ID" value="NZ_SNAA01000014.1"/>
</dbReference>
<dbReference type="SUPFAM" id="SSF53850">
    <property type="entry name" value="Periplasmic binding protein-like II"/>
    <property type="match status" value="1"/>
</dbReference>
<reference evidence="2 3" key="1">
    <citation type="submission" date="2019-03" db="EMBL/GenBank/DDBJ databases">
        <title>Primorskyibacter sp. SS33 isolated from sediments.</title>
        <authorList>
            <person name="Xunke S."/>
        </authorList>
    </citation>
    <scope>NUCLEOTIDE SEQUENCE [LARGE SCALE GENOMIC DNA]</scope>
    <source>
        <strain evidence="2 3">SS33</strain>
    </source>
</reference>
<evidence type="ECO:0000256" key="1">
    <source>
        <dbReference type="SAM" id="SignalP"/>
    </source>
</evidence>
<dbReference type="InterPro" id="IPR011852">
    <property type="entry name" value="TRAP_TAXI"/>
</dbReference>
<dbReference type="PANTHER" id="PTHR42941:SF1">
    <property type="entry name" value="SLL1037 PROTEIN"/>
    <property type="match status" value="1"/>
</dbReference>
<accession>A0A4R6A5X4</accession>
<organism evidence="2 3">
    <name type="scientific">Palleronia sediminis</name>
    <dbReference type="NCBI Taxonomy" id="2547833"/>
    <lineage>
        <taxon>Bacteria</taxon>
        <taxon>Pseudomonadati</taxon>
        <taxon>Pseudomonadota</taxon>
        <taxon>Alphaproteobacteria</taxon>
        <taxon>Rhodobacterales</taxon>
        <taxon>Roseobacteraceae</taxon>
        <taxon>Palleronia</taxon>
    </lineage>
</organism>
<protein>
    <submittedName>
        <fullName evidence="2">TAXI family TRAP transporter solute-binding subunit</fullName>
    </submittedName>
</protein>
<evidence type="ECO:0000313" key="2">
    <source>
        <dbReference type="EMBL" id="TDL78077.1"/>
    </source>
</evidence>
<dbReference type="EMBL" id="SNAA01000014">
    <property type="protein sequence ID" value="TDL78077.1"/>
    <property type="molecule type" value="Genomic_DNA"/>
</dbReference>
<gene>
    <name evidence="2" type="ORF">E2L08_12315</name>
</gene>
<dbReference type="PANTHER" id="PTHR42941">
    <property type="entry name" value="SLL1037 PROTEIN"/>
    <property type="match status" value="1"/>
</dbReference>
<keyword evidence="1" id="KW-0732">Signal</keyword>
<dbReference type="OrthoDB" id="8111384at2"/>
<proteinExistence type="predicted"/>
<evidence type="ECO:0000313" key="3">
    <source>
        <dbReference type="Proteomes" id="UP000295701"/>
    </source>
</evidence>